<dbReference type="Gene3D" id="3.30.1150.10">
    <property type="match status" value="1"/>
</dbReference>
<protein>
    <submittedName>
        <fullName evidence="3">Energy transducer TonB</fullName>
    </submittedName>
</protein>
<organism evidence="3 4">
    <name type="scientific">Christiangramia crocea</name>
    <dbReference type="NCBI Taxonomy" id="2904124"/>
    <lineage>
        <taxon>Bacteria</taxon>
        <taxon>Pseudomonadati</taxon>
        <taxon>Bacteroidota</taxon>
        <taxon>Flavobacteriia</taxon>
        <taxon>Flavobacteriales</taxon>
        <taxon>Flavobacteriaceae</taxon>
        <taxon>Christiangramia</taxon>
    </lineage>
</organism>
<proteinExistence type="predicted"/>
<dbReference type="Proteomes" id="UP001139344">
    <property type="component" value="Unassembled WGS sequence"/>
</dbReference>
<accession>A0A9X1UXN5</accession>
<comment type="caution">
    <text evidence="3">The sequence shown here is derived from an EMBL/GenBank/DDBJ whole genome shotgun (WGS) entry which is preliminary data.</text>
</comment>
<name>A0A9X1UXN5_9FLAO</name>
<evidence type="ECO:0000256" key="1">
    <source>
        <dbReference type="SAM" id="SignalP"/>
    </source>
</evidence>
<dbReference type="AlphaFoldDB" id="A0A9X1UXN5"/>
<reference evidence="3" key="1">
    <citation type="submission" date="2021-12" db="EMBL/GenBank/DDBJ databases">
        <title>Description of Gramella crocea sp. nov., a new bacterium isolated from activated sludge.</title>
        <authorList>
            <person name="Zhang X."/>
        </authorList>
    </citation>
    <scope>NUCLEOTIDE SEQUENCE</scope>
    <source>
        <strain evidence="3">YB25</strain>
    </source>
</reference>
<feature type="chain" id="PRO_5040919397" evidence="1">
    <location>
        <begin position="21"/>
        <end position="136"/>
    </location>
</feature>
<dbReference type="Pfam" id="PF03544">
    <property type="entry name" value="TonB_C"/>
    <property type="match status" value="1"/>
</dbReference>
<dbReference type="SUPFAM" id="SSF74653">
    <property type="entry name" value="TolA/TonB C-terminal domain"/>
    <property type="match status" value="1"/>
</dbReference>
<keyword evidence="4" id="KW-1185">Reference proteome</keyword>
<evidence type="ECO:0000313" key="4">
    <source>
        <dbReference type="Proteomes" id="UP001139344"/>
    </source>
</evidence>
<gene>
    <name evidence="3" type="ORF">LU635_11520</name>
</gene>
<sequence length="136" mass="15004">MKKFLIIALMLAGITGFSQEDVEVKGNTVTIKETAPVWPGCEDSDDKKACFNKMLMQHIKENYKYPKNDKGEYIRGKATVSLEVTEKGNVVVTKVEGDNPKVNAAAKKMIMAIPKMTPGHAGGKPRSIKYTIPLTF</sequence>
<dbReference type="RefSeq" id="WP_240099345.1">
    <property type="nucleotide sequence ID" value="NZ_JAJSON010000024.1"/>
</dbReference>
<evidence type="ECO:0000313" key="3">
    <source>
        <dbReference type="EMBL" id="MCG9972267.1"/>
    </source>
</evidence>
<dbReference type="InterPro" id="IPR037682">
    <property type="entry name" value="TonB_C"/>
</dbReference>
<evidence type="ECO:0000259" key="2">
    <source>
        <dbReference type="Pfam" id="PF03544"/>
    </source>
</evidence>
<dbReference type="GO" id="GO:0055085">
    <property type="term" value="P:transmembrane transport"/>
    <property type="evidence" value="ECO:0007669"/>
    <property type="project" value="InterPro"/>
</dbReference>
<feature type="domain" description="TonB C-terminal" evidence="2">
    <location>
        <begin position="63"/>
        <end position="136"/>
    </location>
</feature>
<keyword evidence="1" id="KW-0732">Signal</keyword>
<feature type="signal peptide" evidence="1">
    <location>
        <begin position="1"/>
        <end position="20"/>
    </location>
</feature>
<dbReference type="EMBL" id="JAJSON010000024">
    <property type="protein sequence ID" value="MCG9972267.1"/>
    <property type="molecule type" value="Genomic_DNA"/>
</dbReference>